<dbReference type="GO" id="GO:0005975">
    <property type="term" value="P:carbohydrate metabolic process"/>
    <property type="evidence" value="ECO:0007669"/>
    <property type="project" value="TreeGrafter"/>
</dbReference>
<keyword evidence="4" id="KW-0808">Transferase</keyword>
<evidence type="ECO:0000256" key="1">
    <source>
        <dbReference type="ARBA" id="ARBA00004751"/>
    </source>
</evidence>
<dbReference type="PANTHER" id="PTHR11739">
    <property type="entry name" value="CITRATE SYNTHASE"/>
    <property type="match status" value="1"/>
</dbReference>
<evidence type="ECO:0000256" key="2">
    <source>
        <dbReference type="ARBA" id="ARBA00010566"/>
    </source>
</evidence>
<keyword evidence="7" id="KW-1185">Reference proteome</keyword>
<dbReference type="InterPro" id="IPR016143">
    <property type="entry name" value="Citrate_synth-like_sm_a-sub"/>
</dbReference>
<comment type="pathway">
    <text evidence="1">Carbohydrate metabolism; tricarboxylic acid cycle; isocitrate from oxaloacetate: step 1/2.</text>
</comment>
<organism evidence="6 7">
    <name type="scientific">Trinickia violacea</name>
    <dbReference type="NCBI Taxonomy" id="2571746"/>
    <lineage>
        <taxon>Bacteria</taxon>
        <taxon>Pseudomonadati</taxon>
        <taxon>Pseudomonadota</taxon>
        <taxon>Betaproteobacteria</taxon>
        <taxon>Burkholderiales</taxon>
        <taxon>Burkholderiaceae</taxon>
        <taxon>Trinickia</taxon>
    </lineage>
</organism>
<dbReference type="KEGG" id="tvl:FAZ95_30425"/>
<evidence type="ECO:0000256" key="3">
    <source>
        <dbReference type="ARBA" id="ARBA00012972"/>
    </source>
</evidence>
<dbReference type="EC" id="2.3.3.16" evidence="3"/>
<dbReference type="GO" id="GO:0006099">
    <property type="term" value="P:tricarboxylic acid cycle"/>
    <property type="evidence" value="ECO:0007669"/>
    <property type="project" value="UniProtKB-UniPathway"/>
</dbReference>
<comment type="similarity">
    <text evidence="2">Belongs to the citrate synthase family.</text>
</comment>
<dbReference type="NCBIfam" id="NF004864">
    <property type="entry name" value="PRK06224.1-1"/>
    <property type="match status" value="1"/>
</dbReference>
<dbReference type="Pfam" id="PF00285">
    <property type="entry name" value="Citrate_synt"/>
    <property type="match status" value="1"/>
</dbReference>
<evidence type="ECO:0000313" key="6">
    <source>
        <dbReference type="EMBL" id="QCP53377.1"/>
    </source>
</evidence>
<protein>
    <recommendedName>
        <fullName evidence="3">citrate synthase (unknown stereospecificity)</fullName>
        <ecNumber evidence="3">2.3.3.16</ecNumber>
    </recommendedName>
</protein>
<dbReference type="GO" id="GO:0016829">
    <property type="term" value="F:lyase activity"/>
    <property type="evidence" value="ECO:0007669"/>
    <property type="project" value="UniProtKB-KW"/>
</dbReference>
<dbReference type="OrthoDB" id="9759263at2"/>
<feature type="region of interest" description="Disordered" evidence="5">
    <location>
        <begin position="253"/>
        <end position="284"/>
    </location>
</feature>
<evidence type="ECO:0000256" key="5">
    <source>
        <dbReference type="SAM" id="MobiDB-lite"/>
    </source>
</evidence>
<dbReference type="CDD" id="cd06100">
    <property type="entry name" value="CCL_ACL-C"/>
    <property type="match status" value="1"/>
</dbReference>
<sequence>MSANGSTYDSVDYRQLGADYWRTDIIDIEPGKIHVRGYPIQELIGRLSFPDMIWLMLRGEVPGKTQSRLLEAALVASVDHGPHAPSIAISRMAVSCGLPLNGAMASALNTLDDVHGGAGQQSVELYRQIRDRVAEGVPLDEAAKLCVDAFVAEHGKYLPGFGHRFHPVDPRAGTLLGMVDEAAAEGAVTGEYARIARAIEALLASGRSKPVPMNIDGATAVIYAELGFAPELARGIFCLSRAVGILSHAWEQSGRGERNKGPMPRQMPYRYTGPATRHLEDDAR</sequence>
<dbReference type="PANTHER" id="PTHR11739:SF4">
    <property type="entry name" value="CITRATE SYNTHASE, PEROXISOMAL"/>
    <property type="match status" value="1"/>
</dbReference>
<dbReference type="AlphaFoldDB" id="A0A4P8IY82"/>
<accession>A0A4P8IY82</accession>
<dbReference type="InterPro" id="IPR036969">
    <property type="entry name" value="Citrate_synthase_sf"/>
</dbReference>
<evidence type="ECO:0000256" key="4">
    <source>
        <dbReference type="ARBA" id="ARBA00022679"/>
    </source>
</evidence>
<dbReference type="Gene3D" id="1.10.230.10">
    <property type="entry name" value="Cytochrome P450-Terp, domain 2"/>
    <property type="match status" value="1"/>
</dbReference>
<reference evidence="6 7" key="1">
    <citation type="submission" date="2019-05" db="EMBL/GenBank/DDBJ databases">
        <title>Burkholderia sp. DHOD12, isolated from subtropical forest soil.</title>
        <authorList>
            <person name="Gao Z.-H."/>
            <person name="Qiu L.-H."/>
        </authorList>
    </citation>
    <scope>NUCLEOTIDE SEQUENCE [LARGE SCALE GENOMIC DNA]</scope>
    <source>
        <strain evidence="6 7">DHOD12</strain>
    </source>
</reference>
<keyword evidence="6" id="KW-0456">Lyase</keyword>
<dbReference type="EMBL" id="CP040078">
    <property type="protein sequence ID" value="QCP53377.1"/>
    <property type="molecule type" value="Genomic_DNA"/>
</dbReference>
<name>A0A4P8IY82_9BURK</name>
<dbReference type="RefSeq" id="WP_137336147.1">
    <property type="nucleotide sequence ID" value="NZ_CP040078.1"/>
</dbReference>
<proteinExistence type="inferred from homology"/>
<dbReference type="Proteomes" id="UP000298656">
    <property type="component" value="Chromosome 2"/>
</dbReference>
<dbReference type="InterPro" id="IPR002020">
    <property type="entry name" value="Citrate_synthase"/>
</dbReference>
<dbReference type="SUPFAM" id="SSF48256">
    <property type="entry name" value="Citrate synthase"/>
    <property type="match status" value="1"/>
</dbReference>
<dbReference type="Gene3D" id="1.10.580.10">
    <property type="entry name" value="Citrate Synthase, domain 1"/>
    <property type="match status" value="2"/>
</dbReference>
<dbReference type="UniPathway" id="UPA00223">
    <property type="reaction ID" value="UER00717"/>
</dbReference>
<gene>
    <name evidence="6" type="ORF">FAZ95_30425</name>
</gene>
<dbReference type="GO" id="GO:0005829">
    <property type="term" value="C:cytosol"/>
    <property type="evidence" value="ECO:0007669"/>
    <property type="project" value="TreeGrafter"/>
</dbReference>
<evidence type="ECO:0000313" key="7">
    <source>
        <dbReference type="Proteomes" id="UP000298656"/>
    </source>
</evidence>
<dbReference type="InterPro" id="IPR016142">
    <property type="entry name" value="Citrate_synth-like_lrg_a-sub"/>
</dbReference>
<dbReference type="GO" id="GO:0036440">
    <property type="term" value="F:citrate synthase activity"/>
    <property type="evidence" value="ECO:0007669"/>
    <property type="project" value="UniProtKB-EC"/>
</dbReference>